<dbReference type="AlphaFoldDB" id="A0A4P9YGD7"/>
<dbReference type="EMBL" id="ML005487">
    <property type="protein sequence ID" value="RKP18345.1"/>
    <property type="molecule type" value="Genomic_DNA"/>
</dbReference>
<gene>
    <name evidence="1" type="ORF">ROZALSC1DRAFT_29957</name>
</gene>
<sequence length="109" mass="12757">MQSIKRALPHSYRMAIFGEDEHFEEISETYPEEVENNPLNTPNLKTDTEDYFDVSKISHVDEVPWTRVLKELSTITFKNMVKGIFQGLGFYVVAKFFRTYIVGFTNQIK</sequence>
<accession>A0A4P9YGD7</accession>
<evidence type="ECO:0000313" key="2">
    <source>
        <dbReference type="Proteomes" id="UP000281549"/>
    </source>
</evidence>
<organism evidence="1 2">
    <name type="scientific">Rozella allomycis (strain CSF55)</name>
    <dbReference type="NCBI Taxonomy" id="988480"/>
    <lineage>
        <taxon>Eukaryota</taxon>
        <taxon>Fungi</taxon>
        <taxon>Fungi incertae sedis</taxon>
        <taxon>Cryptomycota</taxon>
        <taxon>Cryptomycota incertae sedis</taxon>
        <taxon>Rozella</taxon>
    </lineage>
</organism>
<evidence type="ECO:0000313" key="1">
    <source>
        <dbReference type="EMBL" id="RKP18345.1"/>
    </source>
</evidence>
<dbReference type="Proteomes" id="UP000281549">
    <property type="component" value="Unassembled WGS sequence"/>
</dbReference>
<reference evidence="2" key="1">
    <citation type="journal article" date="2018" name="Nat. Microbiol.">
        <title>Leveraging single-cell genomics to expand the fungal tree of life.</title>
        <authorList>
            <person name="Ahrendt S.R."/>
            <person name="Quandt C.A."/>
            <person name="Ciobanu D."/>
            <person name="Clum A."/>
            <person name="Salamov A."/>
            <person name="Andreopoulos B."/>
            <person name="Cheng J.F."/>
            <person name="Woyke T."/>
            <person name="Pelin A."/>
            <person name="Henrissat B."/>
            <person name="Reynolds N.K."/>
            <person name="Benny G.L."/>
            <person name="Smith M.E."/>
            <person name="James T.Y."/>
            <person name="Grigoriev I.V."/>
        </authorList>
    </citation>
    <scope>NUCLEOTIDE SEQUENCE [LARGE SCALE GENOMIC DNA]</scope>
    <source>
        <strain evidence="2">CSF55</strain>
    </source>
</reference>
<protein>
    <submittedName>
        <fullName evidence="1">Uncharacterized protein</fullName>
    </submittedName>
</protein>
<name>A0A4P9YGD7_ROZAC</name>
<proteinExistence type="predicted"/>